<dbReference type="InterPro" id="IPR036514">
    <property type="entry name" value="SGNH_hydro_sf"/>
</dbReference>
<accession>A0ABY4W191</accession>
<evidence type="ECO:0000313" key="2">
    <source>
        <dbReference type="Proteomes" id="UP001056291"/>
    </source>
</evidence>
<sequence length="272" mass="30984">MARYVFLLIVVLTGTYYFYSEYISVPKQKTRVLFIGNSLTYTNDLPKMISEIADTGERKMDYQSITPGGSRLIQHAQNKKVLDELMEGTWDFIVLQEQSQYPGFAEKQLKKYVYAPAKKLVELARKSNPSAVIVFYMTMARKKGDPGNAHISSDLNSYGGMQKRVNRAYLRLAKINKSDVAPVGEAWEFFRLKHPGIEIYSDDIHPNVIGTYLAACVFYSTFFARPCTDTKVPKTVPLSIAKEIQSITDKVVLSTSNKWRWTQRDTLQSMAD</sequence>
<dbReference type="EMBL" id="CP098747">
    <property type="protein sequence ID" value="USG59530.1"/>
    <property type="molecule type" value="Genomic_DNA"/>
</dbReference>
<dbReference type="Gene3D" id="3.40.50.1110">
    <property type="entry name" value="SGNH hydrolase"/>
    <property type="match status" value="1"/>
</dbReference>
<keyword evidence="2" id="KW-1185">Reference proteome</keyword>
<dbReference type="Proteomes" id="UP001056291">
    <property type="component" value="Chromosome"/>
</dbReference>
<protein>
    <recommendedName>
        <fullName evidence="3">SGNH/GDSL hydrolase family protein</fullName>
    </recommendedName>
</protein>
<proteinExistence type="predicted"/>
<reference evidence="1" key="1">
    <citation type="submission" date="2022-06" db="EMBL/GenBank/DDBJ databases">
        <title>Sneathiella actinostolidae sp. nov., isolated from a sea anemonein the Western Pacific Ocean.</title>
        <authorList>
            <person name="Wei M.J."/>
        </authorList>
    </citation>
    <scope>NUCLEOTIDE SEQUENCE</scope>
    <source>
        <strain evidence="1">PHK-P5</strain>
    </source>
</reference>
<organism evidence="1 2">
    <name type="scientific">Sneathiella marina</name>
    <dbReference type="NCBI Taxonomy" id="2950108"/>
    <lineage>
        <taxon>Bacteria</taxon>
        <taxon>Pseudomonadati</taxon>
        <taxon>Pseudomonadota</taxon>
        <taxon>Alphaproteobacteria</taxon>
        <taxon>Sneathiellales</taxon>
        <taxon>Sneathiellaceae</taxon>
        <taxon>Sneathiella</taxon>
    </lineage>
</organism>
<dbReference type="SUPFAM" id="SSF52266">
    <property type="entry name" value="SGNH hydrolase"/>
    <property type="match status" value="1"/>
</dbReference>
<gene>
    <name evidence="1" type="ORF">NBZ79_10050</name>
</gene>
<evidence type="ECO:0008006" key="3">
    <source>
        <dbReference type="Google" id="ProtNLM"/>
    </source>
</evidence>
<evidence type="ECO:0000313" key="1">
    <source>
        <dbReference type="EMBL" id="USG59530.1"/>
    </source>
</evidence>
<dbReference type="RefSeq" id="WP_251932251.1">
    <property type="nucleotide sequence ID" value="NZ_CP098747.1"/>
</dbReference>
<name>A0ABY4W191_9PROT</name>
<dbReference type="CDD" id="cd00229">
    <property type="entry name" value="SGNH_hydrolase"/>
    <property type="match status" value="1"/>
</dbReference>